<name>A0A1F6DGH0_9BACT</name>
<feature type="domain" description="DUF5666" evidence="1">
    <location>
        <begin position="120"/>
        <end position="187"/>
    </location>
</feature>
<evidence type="ECO:0000259" key="1">
    <source>
        <dbReference type="Pfam" id="PF18914"/>
    </source>
</evidence>
<proteinExistence type="predicted"/>
<comment type="caution">
    <text evidence="2">The sequence shown here is derived from an EMBL/GenBank/DDBJ whole genome shotgun (WGS) entry which is preliminary data.</text>
</comment>
<dbReference type="Proteomes" id="UP000176377">
    <property type="component" value="Unassembled WGS sequence"/>
</dbReference>
<evidence type="ECO:0000313" key="2">
    <source>
        <dbReference type="EMBL" id="OGG60132.1"/>
    </source>
</evidence>
<evidence type="ECO:0000313" key="3">
    <source>
        <dbReference type="Proteomes" id="UP000176377"/>
    </source>
</evidence>
<dbReference type="EMBL" id="MFLA01000013">
    <property type="protein sequence ID" value="OGG60132.1"/>
    <property type="molecule type" value="Genomic_DNA"/>
</dbReference>
<dbReference type="InterPro" id="IPR043724">
    <property type="entry name" value="DUF5666"/>
</dbReference>
<dbReference type="Pfam" id="PF18914">
    <property type="entry name" value="DUF5666"/>
    <property type="match status" value="1"/>
</dbReference>
<dbReference type="AlphaFoldDB" id="A0A1F6DGH0"/>
<gene>
    <name evidence="2" type="ORF">A2765_01015</name>
</gene>
<reference evidence="2 3" key="1">
    <citation type="journal article" date="2016" name="Nat. Commun.">
        <title>Thousands of microbial genomes shed light on interconnected biogeochemical processes in an aquifer system.</title>
        <authorList>
            <person name="Anantharaman K."/>
            <person name="Brown C.T."/>
            <person name="Hug L.A."/>
            <person name="Sharon I."/>
            <person name="Castelle C.J."/>
            <person name="Probst A.J."/>
            <person name="Thomas B.C."/>
            <person name="Singh A."/>
            <person name="Wilkins M.J."/>
            <person name="Karaoz U."/>
            <person name="Brodie E.L."/>
            <person name="Williams K.H."/>
            <person name="Hubbard S.S."/>
            <person name="Banfield J.F."/>
        </authorList>
    </citation>
    <scope>NUCLEOTIDE SEQUENCE [LARGE SCALE GENOMIC DNA]</scope>
</reference>
<organism evidence="2 3">
    <name type="scientific">Candidatus Kaiserbacteria bacterium RIFCSPHIGHO2_01_FULL_56_24</name>
    <dbReference type="NCBI Taxonomy" id="1798487"/>
    <lineage>
        <taxon>Bacteria</taxon>
        <taxon>Candidatus Kaiseribacteriota</taxon>
    </lineage>
</organism>
<accession>A0A1F6DGH0</accession>
<protein>
    <recommendedName>
        <fullName evidence="1">DUF5666 domain-containing protein</fullName>
    </recommendedName>
</protein>
<sequence>MAMALIPFASVHADTGNGVEVNIGANGNALVRGAKVTAVSGSQVNANTNYGSSILSWIVKTDGSTKFTTNKGSGSGLANIAVGDIVSFNGALDQTVAGLTVNAKVLKDWTQVESKKTYSGIVTSINATLNSFMLGGNSTTTVQTNSATKFKLSNGNSGSFADLFLNAKVKVMGMLNASSSIFTATSIDIGTTSRKHYDDKNDNGLRGWFRGNFWLNLWNR</sequence>